<dbReference type="EMBL" id="QLNQ01000028">
    <property type="protein sequence ID" value="RCK57260.1"/>
    <property type="molecule type" value="Genomic_DNA"/>
</dbReference>
<dbReference type="GO" id="GO:0004806">
    <property type="term" value="F:triacylglycerol lipase activity"/>
    <property type="evidence" value="ECO:0007669"/>
    <property type="project" value="UniProtKB-EC"/>
</dbReference>
<dbReference type="PANTHER" id="PTHR34853:SF1">
    <property type="entry name" value="LIPASE 5"/>
    <property type="match status" value="1"/>
</dbReference>
<evidence type="ECO:0000256" key="4">
    <source>
        <dbReference type="ARBA" id="ARBA00023369"/>
    </source>
</evidence>
<keyword evidence="6" id="KW-1185">Reference proteome</keyword>
<organism evidence="5 6">
    <name type="scientific">Candida viswanathii</name>
    <dbReference type="NCBI Taxonomy" id="5486"/>
    <lineage>
        <taxon>Eukaryota</taxon>
        <taxon>Fungi</taxon>
        <taxon>Dikarya</taxon>
        <taxon>Ascomycota</taxon>
        <taxon>Saccharomycotina</taxon>
        <taxon>Pichiomycetes</taxon>
        <taxon>Debaryomycetaceae</taxon>
        <taxon>Candida/Lodderomyces clade</taxon>
        <taxon>Candida</taxon>
    </lineage>
</organism>
<dbReference type="Pfam" id="PF03583">
    <property type="entry name" value="LIP"/>
    <property type="match status" value="1"/>
</dbReference>
<comment type="catalytic activity">
    <reaction evidence="4">
        <text>a triacylglycerol + H2O = a diacylglycerol + a fatty acid + H(+)</text>
        <dbReference type="Rhea" id="RHEA:12044"/>
        <dbReference type="ChEBI" id="CHEBI:15377"/>
        <dbReference type="ChEBI" id="CHEBI:15378"/>
        <dbReference type="ChEBI" id="CHEBI:17855"/>
        <dbReference type="ChEBI" id="CHEBI:18035"/>
        <dbReference type="ChEBI" id="CHEBI:28868"/>
        <dbReference type="EC" id="3.1.1.3"/>
    </reaction>
    <physiologicalReaction direction="left-to-right" evidence="4">
        <dbReference type="Rhea" id="RHEA:12045"/>
    </physiologicalReaction>
</comment>
<evidence type="ECO:0000256" key="2">
    <source>
        <dbReference type="ARBA" id="ARBA00023157"/>
    </source>
</evidence>
<dbReference type="OrthoDB" id="2373480at2759"/>
<dbReference type="AlphaFoldDB" id="A0A367XVJ8"/>
<dbReference type="SUPFAM" id="SSF53474">
    <property type="entry name" value="alpha/beta-Hydrolases"/>
    <property type="match status" value="1"/>
</dbReference>
<dbReference type="Gene3D" id="1.10.260.130">
    <property type="match status" value="1"/>
</dbReference>
<evidence type="ECO:0000256" key="1">
    <source>
        <dbReference type="ARBA" id="ARBA00022729"/>
    </source>
</evidence>
<evidence type="ECO:0000313" key="5">
    <source>
        <dbReference type="EMBL" id="RCK57260.1"/>
    </source>
</evidence>
<reference evidence="5 6" key="1">
    <citation type="submission" date="2018-06" db="EMBL/GenBank/DDBJ databases">
        <title>Whole genome sequencing of Candida tropicalis (genome annotated by CSBL at Korea University).</title>
        <authorList>
            <person name="Ahn J."/>
        </authorList>
    </citation>
    <scope>NUCLEOTIDE SEQUENCE [LARGE SCALE GENOMIC DNA]</scope>
    <source>
        <strain evidence="5 6">ATCC 20962</strain>
    </source>
</reference>
<keyword evidence="1" id="KW-0732">Signal</keyword>
<protein>
    <submittedName>
        <fullName evidence="5">Lipase 1</fullName>
    </submittedName>
</protein>
<accession>A0A367XVJ8</accession>
<dbReference type="InterPro" id="IPR005152">
    <property type="entry name" value="Lipase_secreted"/>
</dbReference>
<proteinExistence type="predicted"/>
<dbReference type="STRING" id="5486.A0A367XVJ8"/>
<sequence>MTTNNFEDPPPPRPVRNLLFFHVPLKNSWQLLVRSEDSFGNPNAIVTTVLEPHNSDPTKILSYQTFEDSTALKCATSYNFQVGIPPFGNVATQLEMKFLVPALRKGYFVVSPNYNGPKGTFTAGFQSAHAVLNSLRGVLSSGNITGINPEAKVVLWGYSGGSLASSWAASVQPEYAPDLANNLAGVALGGFVTNITSVAEAADRSPLSGLVPLALNGWETSTRSLGNCSTTLSHPGKTLVSTEVSRSVSPSHRVLPWSYDVGTKRRAQGVLPKRMELARQSGFLLRYQPEQLDFVPWQTSDPRAIYHGAFDAVVPIEYVRKTYDRWCAEGIGSLEFAEAITTGHVLETFGGAVAAWTWIQKRFNGEPAYQGCFHTRRLTNLKYHGASKSVIDYFDGLRKDSNITIASGEYYY</sequence>
<dbReference type="Proteomes" id="UP000253472">
    <property type="component" value="Unassembled WGS sequence"/>
</dbReference>
<dbReference type="GO" id="GO:0016042">
    <property type="term" value="P:lipid catabolic process"/>
    <property type="evidence" value="ECO:0007669"/>
    <property type="project" value="InterPro"/>
</dbReference>
<comment type="caution">
    <text evidence="5">The sequence shown here is derived from an EMBL/GenBank/DDBJ whole genome shotgun (WGS) entry which is preliminary data.</text>
</comment>
<evidence type="ECO:0000313" key="6">
    <source>
        <dbReference type="Proteomes" id="UP000253472"/>
    </source>
</evidence>
<name>A0A367XVJ8_9ASCO</name>
<dbReference type="Gene3D" id="3.40.50.1820">
    <property type="entry name" value="alpha/beta hydrolase"/>
    <property type="match status" value="1"/>
</dbReference>
<gene>
    <name evidence="5" type="primary">LIP1_2</name>
    <name evidence="5" type="ORF">Cantr_06790</name>
</gene>
<keyword evidence="3" id="KW-0325">Glycoprotein</keyword>
<evidence type="ECO:0000256" key="3">
    <source>
        <dbReference type="ARBA" id="ARBA00023180"/>
    </source>
</evidence>
<dbReference type="InterPro" id="IPR029058">
    <property type="entry name" value="AB_hydrolase_fold"/>
</dbReference>
<dbReference type="PANTHER" id="PTHR34853">
    <property type="match status" value="1"/>
</dbReference>
<keyword evidence="2" id="KW-1015">Disulfide bond</keyword>